<accession>A0ABT2K3X9</accession>
<evidence type="ECO:0000313" key="2">
    <source>
        <dbReference type="EMBL" id="MCT2594558.1"/>
    </source>
</evidence>
<organism evidence="2 3">
    <name type="scientific">Streptomyces gossypii</name>
    <dbReference type="NCBI Taxonomy" id="2883101"/>
    <lineage>
        <taxon>Bacteria</taxon>
        <taxon>Bacillati</taxon>
        <taxon>Actinomycetota</taxon>
        <taxon>Actinomycetes</taxon>
        <taxon>Kitasatosporales</taxon>
        <taxon>Streptomycetaceae</taxon>
        <taxon>Streptomyces</taxon>
    </lineage>
</organism>
<gene>
    <name evidence="2" type="ORF">LHJ74_32410</name>
</gene>
<dbReference type="Proteomes" id="UP001156389">
    <property type="component" value="Unassembled WGS sequence"/>
</dbReference>
<proteinExistence type="predicted"/>
<evidence type="ECO:0000313" key="3">
    <source>
        <dbReference type="Proteomes" id="UP001156389"/>
    </source>
</evidence>
<sequence>MFVDSVDSDIAPSGTLLGLLQRGRGDGTLHALAAPRAEALSALRQCVLHDPRRDWQIEHRSLYYARLHMELDAGLDDIEKHLFHPDDLVTLEGTEERTGLALSVLGHLASYGDDGALRLLRRYAVAGANWQWALDELAVRDDDAALRRLGAAVLARFPRTREGDADLAEAARNAFEPRPWRLWAEDPAHPERAERLRRLQEQGSFDRWQRQLNNRGPRPGWSVREVLDWAENGGDHSGPGGQPDRYGEASRHREAAAARCLAAVAGPEDRDELLRAARGGTDTRRAAALRHLAERGDPAVLDLLADAAVEPSMSAADGTLPPLARSALDSFARMRSVAALERARHWAGHRDDALGLVAAQMLANRGGPQDTGAVLAALRRTLRLHGADSDELWPLVDGTGRLTIRCAAPVLRHIYRETSSSQLRGRTARALAATDPTFAAGFAIECLWDCEESTREIAAQNATTGDARVVERLRRLAADPAEESGVQSAVRGRLSPDGGPSV</sequence>
<evidence type="ECO:0000256" key="1">
    <source>
        <dbReference type="SAM" id="MobiDB-lite"/>
    </source>
</evidence>
<dbReference type="RefSeq" id="WP_260221900.1">
    <property type="nucleotide sequence ID" value="NZ_JAJAGO010000022.1"/>
</dbReference>
<protein>
    <submittedName>
        <fullName evidence="2">HEAT repeat domain-containing protein</fullName>
    </submittedName>
</protein>
<feature type="region of interest" description="Disordered" evidence="1">
    <location>
        <begin position="230"/>
        <end position="251"/>
    </location>
</feature>
<comment type="caution">
    <text evidence="2">The sequence shown here is derived from an EMBL/GenBank/DDBJ whole genome shotgun (WGS) entry which is preliminary data.</text>
</comment>
<feature type="region of interest" description="Disordered" evidence="1">
    <location>
        <begin position="480"/>
        <end position="502"/>
    </location>
</feature>
<reference evidence="2 3" key="1">
    <citation type="submission" date="2021-10" db="EMBL/GenBank/DDBJ databases">
        <title>Streptomyces gossypii sp. nov., isolated from soil collected from cotton field.</title>
        <authorList>
            <person name="Ge X."/>
            <person name="Chen X."/>
            <person name="Liu W."/>
        </authorList>
    </citation>
    <scope>NUCLEOTIDE SEQUENCE [LARGE SCALE GENOMIC DNA]</scope>
    <source>
        <strain evidence="2 3">N2-109</strain>
    </source>
</reference>
<dbReference type="EMBL" id="JAJAGO010000022">
    <property type="protein sequence ID" value="MCT2594558.1"/>
    <property type="molecule type" value="Genomic_DNA"/>
</dbReference>
<name>A0ABT2K3X9_9ACTN</name>
<keyword evidence="3" id="KW-1185">Reference proteome</keyword>